<protein>
    <submittedName>
        <fullName evidence="3">LPS-assembly protein LptD</fullName>
    </submittedName>
</protein>
<dbReference type="AlphaFoldDB" id="A0A9D1VQF6"/>
<dbReference type="Pfam" id="PF19838">
    <property type="entry name" value="LptD_2"/>
    <property type="match status" value="1"/>
</dbReference>
<comment type="caution">
    <text evidence="3">The sequence shown here is derived from an EMBL/GenBank/DDBJ whole genome shotgun (WGS) entry which is preliminary data.</text>
</comment>
<dbReference type="GO" id="GO:1990351">
    <property type="term" value="C:transporter complex"/>
    <property type="evidence" value="ECO:0007669"/>
    <property type="project" value="TreeGrafter"/>
</dbReference>
<dbReference type="InterPro" id="IPR045659">
    <property type="entry name" value="LptD_2"/>
</dbReference>
<reference evidence="3" key="2">
    <citation type="submission" date="2021-04" db="EMBL/GenBank/DDBJ databases">
        <authorList>
            <person name="Gilroy R."/>
        </authorList>
    </citation>
    <scope>NUCLEOTIDE SEQUENCE</scope>
    <source>
        <strain evidence="3">ChiHjej12B11-16260</strain>
    </source>
</reference>
<evidence type="ECO:0000313" key="4">
    <source>
        <dbReference type="Proteomes" id="UP000824246"/>
    </source>
</evidence>
<proteinExistence type="predicted"/>
<dbReference type="PANTHER" id="PTHR30189:SF1">
    <property type="entry name" value="LPS-ASSEMBLY PROTEIN LPTD"/>
    <property type="match status" value="1"/>
</dbReference>
<dbReference type="Proteomes" id="UP000824246">
    <property type="component" value="Unassembled WGS sequence"/>
</dbReference>
<dbReference type="EMBL" id="DXFB01000016">
    <property type="protein sequence ID" value="HIX44713.1"/>
    <property type="molecule type" value="Genomic_DNA"/>
</dbReference>
<accession>A0A9D1VQF6</accession>
<evidence type="ECO:0000313" key="3">
    <source>
        <dbReference type="EMBL" id="HIX44713.1"/>
    </source>
</evidence>
<gene>
    <name evidence="3" type="ORF">H9982_00660</name>
</gene>
<feature type="region of interest" description="Disordered" evidence="1">
    <location>
        <begin position="24"/>
        <end position="44"/>
    </location>
</feature>
<evidence type="ECO:0000256" key="1">
    <source>
        <dbReference type="SAM" id="MobiDB-lite"/>
    </source>
</evidence>
<name>A0A9D1VQF6_9BACT</name>
<reference evidence="3" key="1">
    <citation type="journal article" date="2021" name="PeerJ">
        <title>Extensive microbial diversity within the chicken gut microbiome revealed by metagenomics and culture.</title>
        <authorList>
            <person name="Gilroy R."/>
            <person name="Ravi A."/>
            <person name="Getino M."/>
            <person name="Pursley I."/>
            <person name="Horton D.L."/>
            <person name="Alikhan N.F."/>
            <person name="Baker D."/>
            <person name="Gharbi K."/>
            <person name="Hall N."/>
            <person name="Watson M."/>
            <person name="Adriaenssens E.M."/>
            <person name="Foster-Nyarko E."/>
            <person name="Jarju S."/>
            <person name="Secka A."/>
            <person name="Antonio M."/>
            <person name="Oren A."/>
            <person name="Chaudhuri R.R."/>
            <person name="La Ragione R."/>
            <person name="Hildebrand F."/>
            <person name="Pallen M.J."/>
        </authorList>
    </citation>
    <scope>NUCLEOTIDE SEQUENCE</scope>
    <source>
        <strain evidence="3">ChiHjej12B11-16260</strain>
    </source>
</reference>
<dbReference type="PANTHER" id="PTHR30189">
    <property type="entry name" value="LPS-ASSEMBLY PROTEIN"/>
    <property type="match status" value="1"/>
</dbReference>
<sequence>MAVTKPDTVVASVDSARRSAIRSVLPSDRRRHRNDSLRLAEAPASPTALGDTLAADTLGMPVDTAATDTARKEKKPFLEDIVDFSAQDSMVFLAGNMAYMYGTSVVKYQDIQLDADQIQMSLDSSTVYAMGRPDSLGEIVGSPIYKDASGEYESETMRYNFKSKKGYITNVITQQGEGYLTGGRTKKMEENVLFMENGRYTTCDNHEHPHFYLQLTKAKVRPKKNVVTGPAYMVLEDVPLPLAVPFGFFPFTDKYSSGIIMPTFGDEMTRGFYLRDGGYYFAISDYVDLALTGEIYTKGSWGLRGRSAYVKRYKFSGSVDISYITTITGDKGLPDYSKQNNFRVAWTHTQDAKASTNSSFSASVNFATSGYTRNDIGSYYDPNQFTSSTSSSSINYTYKFPNAPFSISATANITQRTQDSTLNVSLPSLTISMSQVRPFKRKNATGPERWYEKIQLSYSGRLQNSITAKQDEILKKNLIKDWRNGMSHSIPISATFTLFKYLNLTASVNFNDRMYSNKIMREWDPLSSSVVNDTVYGFYNVYDFNTALSFQTKLYGFYTPMKFLGDAVKQIRHVLTPSVSFSYAPDFSNPFWGFYETLRYTNASGQLVEQKYSPFSHGLFGTAPQGERGLVSLSFANNLEMKVKSDADSTGVKKISLIENLSVSTSYNMAADSLRWSNINTNLLVKITQGFNLNLQATWDPYCYQLNEYGNPVRVDVLRSQAGRGWARLASAGTSFSYTFNNDTFKKKENRETPQTAEEEAEDPLQNSAAAAEEQNRRLRGGNKTSDEGEYDSDGYYRWTVPWSLTLNYSVSYAYGDFNKEKMEYDGRFVQNLSLSGNLNLTKGWSFNFSASYDFTAKKIAYMSCNISRDLHCFTMSASFVPVGPYKSYNFHIAVKSSLLQDLKFDKQSHAYDNLDWY</sequence>
<organism evidence="3 4">
    <name type="scientific">Candidatus Barnesiella excrementipullorum</name>
    <dbReference type="NCBI Taxonomy" id="2838479"/>
    <lineage>
        <taxon>Bacteria</taxon>
        <taxon>Pseudomonadati</taxon>
        <taxon>Bacteroidota</taxon>
        <taxon>Bacteroidia</taxon>
        <taxon>Bacteroidales</taxon>
        <taxon>Barnesiellaceae</taxon>
        <taxon>Barnesiella</taxon>
    </lineage>
</organism>
<feature type="region of interest" description="Disordered" evidence="1">
    <location>
        <begin position="745"/>
        <end position="791"/>
    </location>
</feature>
<evidence type="ECO:0000259" key="2">
    <source>
        <dbReference type="Pfam" id="PF19838"/>
    </source>
</evidence>
<feature type="domain" description="LPS-assembly protein LptD central" evidence="2">
    <location>
        <begin position="226"/>
        <end position="702"/>
    </location>
</feature>
<dbReference type="GO" id="GO:0009279">
    <property type="term" value="C:cell outer membrane"/>
    <property type="evidence" value="ECO:0007669"/>
    <property type="project" value="TreeGrafter"/>
</dbReference>
<dbReference type="InterPro" id="IPR050218">
    <property type="entry name" value="LptD"/>
</dbReference>